<feature type="signal peptide" evidence="1">
    <location>
        <begin position="1"/>
        <end position="20"/>
    </location>
</feature>
<dbReference type="KEGG" id="mcob:NCTC10184_00466"/>
<reference evidence="2 3" key="1">
    <citation type="submission" date="2019-01" db="EMBL/GenBank/DDBJ databases">
        <authorList>
            <consortium name="Pathogen Informatics"/>
        </authorList>
    </citation>
    <scope>NUCLEOTIDE SEQUENCE [LARGE SCALE GENOMIC DNA]</scope>
    <source>
        <strain evidence="2 3">NCTC10184</strain>
    </source>
</reference>
<evidence type="ECO:0008006" key="4">
    <source>
        <dbReference type="Google" id="ProtNLM"/>
    </source>
</evidence>
<evidence type="ECO:0000256" key="1">
    <source>
        <dbReference type="SAM" id="SignalP"/>
    </source>
</evidence>
<protein>
    <recommendedName>
        <fullName evidence="4">Lipoprotein</fullName>
    </recommendedName>
</protein>
<proteinExistence type="predicted"/>
<dbReference type="RefSeq" id="WP_129623066.1">
    <property type="nucleotide sequence ID" value="NZ_LR215043.1"/>
</dbReference>
<name>A0A449BB16_9BACT</name>
<keyword evidence="1" id="KW-0732">Signal</keyword>
<keyword evidence="3" id="KW-1185">Reference proteome</keyword>
<organism evidence="2 3">
    <name type="scientific">Mycoplasmopsis columbinasalis</name>
    <dbReference type="NCBI Taxonomy" id="114880"/>
    <lineage>
        <taxon>Bacteria</taxon>
        <taxon>Bacillati</taxon>
        <taxon>Mycoplasmatota</taxon>
        <taxon>Mycoplasmoidales</taxon>
        <taxon>Metamycoplasmataceae</taxon>
        <taxon>Mycoplasmopsis</taxon>
    </lineage>
</organism>
<sequence>MKLWSKFFCTSVLTIAPVLVTVSCNNNSSSNWTTIKAELSDIRDNHKYNIGVDQTKLTQEVTEIKQLAQANQLKYKEYVLSYQLNKIPKAAETKYFTIDYLIARGLLELTISDQALAQKYAAKITNFADATITWKLFDQANPDKYYITFEIPTTQLSALNLINYGAAHTHFTFAESETPPSIIDSYQYNLDISTNYKPN</sequence>
<dbReference type="PROSITE" id="PS51257">
    <property type="entry name" value="PROKAR_LIPOPROTEIN"/>
    <property type="match status" value="1"/>
</dbReference>
<dbReference type="EMBL" id="LR215043">
    <property type="protein sequence ID" value="VEU78228.1"/>
    <property type="molecule type" value="Genomic_DNA"/>
</dbReference>
<feature type="chain" id="PRO_5019154582" description="Lipoprotein" evidence="1">
    <location>
        <begin position="21"/>
        <end position="199"/>
    </location>
</feature>
<dbReference type="OrthoDB" id="10002707at2"/>
<evidence type="ECO:0000313" key="2">
    <source>
        <dbReference type="EMBL" id="VEU78228.1"/>
    </source>
</evidence>
<dbReference type="AlphaFoldDB" id="A0A449BB16"/>
<dbReference type="Proteomes" id="UP000290876">
    <property type="component" value="Chromosome"/>
</dbReference>
<gene>
    <name evidence="2" type="ORF">NCTC10184_00466</name>
</gene>
<evidence type="ECO:0000313" key="3">
    <source>
        <dbReference type="Proteomes" id="UP000290876"/>
    </source>
</evidence>
<accession>A0A449BB16</accession>